<reference evidence="9" key="1">
    <citation type="submission" date="2023-04" db="EMBL/GenBank/DDBJ databases">
        <title>Candida boidinii NBRC 10035.</title>
        <authorList>
            <person name="Ichikawa N."/>
            <person name="Sato H."/>
            <person name="Tonouchi N."/>
        </authorList>
    </citation>
    <scope>NUCLEOTIDE SEQUENCE</scope>
    <source>
        <strain evidence="9">NBRC 10035</strain>
    </source>
</reference>
<feature type="compositionally biased region" description="Polar residues" evidence="7">
    <location>
        <begin position="57"/>
        <end position="76"/>
    </location>
</feature>
<dbReference type="Pfam" id="PF03834">
    <property type="entry name" value="Rad10"/>
    <property type="match status" value="1"/>
</dbReference>
<keyword evidence="3" id="KW-0227">DNA damage</keyword>
<dbReference type="CDD" id="cd22325">
    <property type="entry name" value="ERCC1_C-like"/>
    <property type="match status" value="1"/>
</dbReference>
<feature type="compositionally biased region" description="Polar residues" evidence="7">
    <location>
        <begin position="1"/>
        <end position="14"/>
    </location>
</feature>
<evidence type="ECO:0000259" key="8">
    <source>
        <dbReference type="Pfam" id="PF03834"/>
    </source>
</evidence>
<dbReference type="Gene3D" id="3.40.50.10130">
    <property type="match status" value="1"/>
</dbReference>
<proteinExistence type="inferred from homology"/>
<comment type="similarity">
    <text evidence="2">Belongs to the ERCC1/RAD10/SWI10 family.</text>
</comment>
<dbReference type="GO" id="GO:0006302">
    <property type="term" value="P:double-strand break repair"/>
    <property type="evidence" value="ECO:0007669"/>
    <property type="project" value="UniProtKB-ARBA"/>
</dbReference>
<dbReference type="GO" id="GO:0070522">
    <property type="term" value="C:ERCC4-ERCC1 complex"/>
    <property type="evidence" value="ECO:0007669"/>
    <property type="project" value="TreeGrafter"/>
</dbReference>
<dbReference type="EMBL" id="BSXN01000419">
    <property type="protein sequence ID" value="GME68459.1"/>
    <property type="molecule type" value="Genomic_DNA"/>
</dbReference>
<feature type="compositionally biased region" description="Polar residues" evidence="7">
    <location>
        <begin position="113"/>
        <end position="123"/>
    </location>
</feature>
<dbReference type="GO" id="GO:0003697">
    <property type="term" value="F:single-stranded DNA binding"/>
    <property type="evidence" value="ECO:0007669"/>
    <property type="project" value="TreeGrafter"/>
</dbReference>
<dbReference type="GO" id="GO:0070914">
    <property type="term" value="P:UV-damage excision repair"/>
    <property type="evidence" value="ECO:0007669"/>
    <property type="project" value="TreeGrafter"/>
</dbReference>
<feature type="compositionally biased region" description="Basic and acidic residues" evidence="7">
    <location>
        <begin position="98"/>
        <end position="108"/>
    </location>
</feature>
<evidence type="ECO:0000313" key="10">
    <source>
        <dbReference type="Proteomes" id="UP001165120"/>
    </source>
</evidence>
<dbReference type="PANTHER" id="PTHR12749">
    <property type="entry name" value="EXCISION REPAIR CROSS-COMPLEMENTING 1 ERCC1"/>
    <property type="match status" value="1"/>
</dbReference>
<protein>
    <submittedName>
        <fullName evidence="9">Unnamed protein product</fullName>
    </submittedName>
</protein>
<organism evidence="9 10">
    <name type="scientific">Candida boidinii</name>
    <name type="common">Yeast</name>
    <dbReference type="NCBI Taxonomy" id="5477"/>
    <lineage>
        <taxon>Eukaryota</taxon>
        <taxon>Fungi</taxon>
        <taxon>Dikarya</taxon>
        <taxon>Ascomycota</taxon>
        <taxon>Saccharomycotina</taxon>
        <taxon>Pichiomycetes</taxon>
        <taxon>Pichiales</taxon>
        <taxon>Pichiaceae</taxon>
        <taxon>Ogataea</taxon>
        <taxon>Ogataea/Candida clade</taxon>
    </lineage>
</organism>
<evidence type="ECO:0000256" key="4">
    <source>
        <dbReference type="ARBA" id="ARBA00023125"/>
    </source>
</evidence>
<feature type="compositionally biased region" description="Basic and acidic residues" evidence="7">
    <location>
        <begin position="16"/>
        <end position="39"/>
    </location>
</feature>
<dbReference type="AlphaFoldDB" id="A0A9W6WET6"/>
<dbReference type="Proteomes" id="UP001165120">
    <property type="component" value="Unassembled WGS sequence"/>
</dbReference>
<dbReference type="GO" id="GO:0006312">
    <property type="term" value="P:mitotic recombination"/>
    <property type="evidence" value="ECO:0007669"/>
    <property type="project" value="TreeGrafter"/>
</dbReference>
<feature type="domain" description="ERCC1-like central" evidence="8">
    <location>
        <begin position="136"/>
        <end position="258"/>
    </location>
</feature>
<dbReference type="SUPFAM" id="SSF52980">
    <property type="entry name" value="Restriction endonuclease-like"/>
    <property type="match status" value="1"/>
</dbReference>
<dbReference type="InterPro" id="IPR011335">
    <property type="entry name" value="Restrct_endonuc-II-like"/>
</dbReference>
<feature type="region of interest" description="Disordered" evidence="7">
    <location>
        <begin position="1"/>
        <end position="123"/>
    </location>
</feature>
<comment type="subcellular location">
    <subcellularLocation>
        <location evidence="1">Nucleus</location>
    </subcellularLocation>
</comment>
<gene>
    <name evidence="9" type="ORF">Cboi02_000167000</name>
</gene>
<sequence length="355" mass="40639">MEGSGDSSSFQSVLENLKRLREKEGTISTDADERRRRAEQNQAAKSSTAIVAADASRNLNANRSVLSTTSDSNANTKSKRVYSEIENENATRSTENAYNRRDNFKHNPIDPLSNVSSRSTEATTGNLKYKKEIFRSIQVNRSQNGNPLLTLLKDVSYEYNSKIKEVDYLINSHCYVLFLSLKYHKLHPEYIYTRLKKLSYSYNSTKNNNRLGALLLLIDIDAPDDPLRELNKICLLNDLNLIVAWTFDECANYLSYMKRCELNTGKKLIKGGLKEDDISNDSNYYKRVIETLTSIRSINKTDCINLISKYGTVEKLVKESNQVDLQDIHGMGNVKIEQMLKVFNDPFIYNKNYDK</sequence>
<evidence type="ECO:0000256" key="7">
    <source>
        <dbReference type="SAM" id="MobiDB-lite"/>
    </source>
</evidence>
<dbReference type="InterPro" id="IPR004579">
    <property type="entry name" value="ERCC1/RAD10/SWI10"/>
</dbReference>
<dbReference type="OrthoDB" id="10262814at2759"/>
<comment type="caution">
    <text evidence="9">The sequence shown here is derived from an EMBL/GenBank/DDBJ whole genome shotgun (WGS) entry which is preliminary data.</text>
</comment>
<dbReference type="InterPro" id="IPR047260">
    <property type="entry name" value="ERCC1-like_central_dom"/>
</dbReference>
<dbReference type="InterPro" id="IPR010994">
    <property type="entry name" value="RuvA_2-like"/>
</dbReference>
<name>A0A9W6WET6_CANBO</name>
<evidence type="ECO:0000256" key="5">
    <source>
        <dbReference type="ARBA" id="ARBA00023204"/>
    </source>
</evidence>
<dbReference type="Gene3D" id="1.10.150.20">
    <property type="entry name" value="5' to 3' exonuclease, C-terminal subdomain"/>
    <property type="match status" value="1"/>
</dbReference>
<dbReference type="SUPFAM" id="SSF47781">
    <property type="entry name" value="RuvA domain 2-like"/>
    <property type="match status" value="1"/>
</dbReference>
<evidence type="ECO:0000256" key="1">
    <source>
        <dbReference type="ARBA" id="ARBA00004123"/>
    </source>
</evidence>
<dbReference type="NCBIfam" id="TIGR00597">
    <property type="entry name" value="rad10"/>
    <property type="match status" value="1"/>
</dbReference>
<keyword evidence="10" id="KW-1185">Reference proteome</keyword>
<dbReference type="GO" id="GO:0003684">
    <property type="term" value="F:damaged DNA binding"/>
    <property type="evidence" value="ECO:0007669"/>
    <property type="project" value="InterPro"/>
</dbReference>
<keyword evidence="5" id="KW-0234">DNA repair</keyword>
<evidence type="ECO:0000256" key="2">
    <source>
        <dbReference type="ARBA" id="ARBA00008283"/>
    </source>
</evidence>
<dbReference type="PANTHER" id="PTHR12749:SF0">
    <property type="entry name" value="DNA EXCISION REPAIR PROTEIN ERCC-1"/>
    <property type="match status" value="1"/>
</dbReference>
<dbReference type="GO" id="GO:0000110">
    <property type="term" value="C:nucleotide-excision repair factor 1 complex"/>
    <property type="evidence" value="ECO:0007669"/>
    <property type="project" value="TreeGrafter"/>
</dbReference>
<keyword evidence="6" id="KW-0539">Nucleus</keyword>
<feature type="compositionally biased region" description="Polar residues" evidence="7">
    <location>
        <begin position="88"/>
        <end position="97"/>
    </location>
</feature>
<evidence type="ECO:0000256" key="3">
    <source>
        <dbReference type="ARBA" id="ARBA00022763"/>
    </source>
</evidence>
<evidence type="ECO:0000313" key="9">
    <source>
        <dbReference type="EMBL" id="GME68459.1"/>
    </source>
</evidence>
<evidence type="ECO:0000256" key="6">
    <source>
        <dbReference type="ARBA" id="ARBA00023242"/>
    </source>
</evidence>
<keyword evidence="4" id="KW-0238">DNA-binding</keyword>
<accession>A0A9W6WET6</accession>